<dbReference type="InterPro" id="IPR050054">
    <property type="entry name" value="UPRTase/APRTase"/>
</dbReference>
<dbReference type="EC" id="2.4.2.7" evidence="6 11"/>
<dbReference type="NCBIfam" id="NF002636">
    <property type="entry name" value="PRK02304.1-5"/>
    <property type="match status" value="1"/>
</dbReference>
<dbReference type="InterPro" id="IPR005764">
    <property type="entry name" value="Ade_phspho_trans"/>
</dbReference>
<keyword evidence="10" id="KW-0660">Purine salvage</keyword>
<dbReference type="GO" id="GO:0005737">
    <property type="term" value="C:cytoplasm"/>
    <property type="evidence" value="ECO:0007669"/>
    <property type="project" value="UniProtKB-SubCell"/>
</dbReference>
<dbReference type="AlphaFoldDB" id="A0A938BPA0"/>
<keyword evidence="9 13" id="KW-0808">Transferase</keyword>
<dbReference type="GO" id="GO:0002055">
    <property type="term" value="F:adenine binding"/>
    <property type="evidence" value="ECO:0007669"/>
    <property type="project" value="TreeGrafter"/>
</dbReference>
<evidence type="ECO:0000256" key="9">
    <source>
        <dbReference type="ARBA" id="ARBA00022679"/>
    </source>
</evidence>
<comment type="function">
    <text evidence="2">Catalyzes a salvage reaction resulting in the formation of AMP, that is energically less costly than de novo synthesis.</text>
</comment>
<sequence>MELTAILKQRIRTIPDFPKPGIAFKDVTPVFQDPALMHRVIAALCAAQHPESFDFVGGIEARGLILGAPIAHTYGKPFFPFRKPGKLPWKALRESFDKEYGRDAIEIHADAVPPGARVLIVDDLLATGGTAAAAARLVQRAGGVVAGMGFLVELTFLPGRRILQGEGVADERIASLVAFAAG</sequence>
<evidence type="ECO:0000313" key="14">
    <source>
        <dbReference type="Proteomes" id="UP000748308"/>
    </source>
</evidence>
<organism evidence="13 14">
    <name type="scientific">Eiseniibacteriota bacterium</name>
    <dbReference type="NCBI Taxonomy" id="2212470"/>
    <lineage>
        <taxon>Bacteria</taxon>
        <taxon>Candidatus Eiseniibacteriota</taxon>
    </lineage>
</organism>
<dbReference type="FunFam" id="3.40.50.2020:FF:000021">
    <property type="entry name" value="Adenine phosphoribosyltransferase"/>
    <property type="match status" value="1"/>
</dbReference>
<dbReference type="CDD" id="cd06223">
    <property type="entry name" value="PRTases_typeI"/>
    <property type="match status" value="1"/>
</dbReference>
<gene>
    <name evidence="13" type="ORF">FJY75_09775</name>
</gene>
<evidence type="ECO:0000256" key="8">
    <source>
        <dbReference type="ARBA" id="ARBA00022676"/>
    </source>
</evidence>
<evidence type="ECO:0000256" key="7">
    <source>
        <dbReference type="ARBA" id="ARBA00022490"/>
    </source>
</evidence>
<dbReference type="GO" id="GO:0006168">
    <property type="term" value="P:adenine salvage"/>
    <property type="evidence" value="ECO:0007669"/>
    <property type="project" value="InterPro"/>
</dbReference>
<dbReference type="InterPro" id="IPR000836">
    <property type="entry name" value="PRTase_dom"/>
</dbReference>
<evidence type="ECO:0000259" key="12">
    <source>
        <dbReference type="Pfam" id="PF00156"/>
    </source>
</evidence>
<evidence type="ECO:0000256" key="10">
    <source>
        <dbReference type="ARBA" id="ARBA00022726"/>
    </source>
</evidence>
<accession>A0A938BPA0</accession>
<comment type="caution">
    <text evidence="13">The sequence shown here is derived from an EMBL/GenBank/DDBJ whole genome shotgun (WGS) entry which is preliminary data.</text>
</comment>
<dbReference type="InterPro" id="IPR029057">
    <property type="entry name" value="PRTase-like"/>
</dbReference>
<dbReference type="HAMAP" id="MF_00004">
    <property type="entry name" value="Aden_phosphoribosyltr"/>
    <property type="match status" value="1"/>
</dbReference>
<dbReference type="PANTHER" id="PTHR32315">
    <property type="entry name" value="ADENINE PHOSPHORIBOSYLTRANSFERASE"/>
    <property type="match status" value="1"/>
</dbReference>
<keyword evidence="7" id="KW-0963">Cytoplasm</keyword>
<evidence type="ECO:0000256" key="5">
    <source>
        <dbReference type="ARBA" id="ARBA00008391"/>
    </source>
</evidence>
<evidence type="ECO:0000256" key="2">
    <source>
        <dbReference type="ARBA" id="ARBA00003968"/>
    </source>
</evidence>
<comment type="catalytic activity">
    <reaction evidence="1">
        <text>AMP + diphosphate = 5-phospho-alpha-D-ribose 1-diphosphate + adenine</text>
        <dbReference type="Rhea" id="RHEA:16609"/>
        <dbReference type="ChEBI" id="CHEBI:16708"/>
        <dbReference type="ChEBI" id="CHEBI:33019"/>
        <dbReference type="ChEBI" id="CHEBI:58017"/>
        <dbReference type="ChEBI" id="CHEBI:456215"/>
        <dbReference type="EC" id="2.4.2.7"/>
    </reaction>
</comment>
<proteinExistence type="inferred from homology"/>
<dbReference type="Proteomes" id="UP000748308">
    <property type="component" value="Unassembled WGS sequence"/>
</dbReference>
<dbReference type="NCBIfam" id="NF002634">
    <property type="entry name" value="PRK02304.1-3"/>
    <property type="match status" value="1"/>
</dbReference>
<dbReference type="EMBL" id="VGIY01000269">
    <property type="protein sequence ID" value="MBM3318123.1"/>
    <property type="molecule type" value="Genomic_DNA"/>
</dbReference>
<dbReference type="Gene3D" id="3.40.50.2020">
    <property type="match status" value="1"/>
</dbReference>
<comment type="similarity">
    <text evidence="5">Belongs to the purine/pyrimidine phosphoribosyltransferase family.</text>
</comment>
<dbReference type="SUPFAM" id="SSF53271">
    <property type="entry name" value="PRTase-like"/>
    <property type="match status" value="1"/>
</dbReference>
<evidence type="ECO:0000256" key="6">
    <source>
        <dbReference type="ARBA" id="ARBA00011893"/>
    </source>
</evidence>
<dbReference type="GO" id="GO:0003999">
    <property type="term" value="F:adenine phosphoribosyltransferase activity"/>
    <property type="evidence" value="ECO:0007669"/>
    <property type="project" value="UniProtKB-UniRule"/>
</dbReference>
<feature type="non-terminal residue" evidence="13">
    <location>
        <position position="182"/>
    </location>
</feature>
<dbReference type="NCBIfam" id="TIGR01090">
    <property type="entry name" value="apt"/>
    <property type="match status" value="1"/>
</dbReference>
<evidence type="ECO:0000313" key="13">
    <source>
        <dbReference type="EMBL" id="MBM3318123.1"/>
    </source>
</evidence>
<protein>
    <recommendedName>
        <fullName evidence="6 11">Adenine phosphoribosyltransferase</fullName>
        <ecNumber evidence="6 11">2.4.2.7</ecNumber>
    </recommendedName>
</protein>
<dbReference type="PANTHER" id="PTHR32315:SF3">
    <property type="entry name" value="ADENINE PHOSPHORIBOSYLTRANSFERASE"/>
    <property type="match status" value="1"/>
</dbReference>
<feature type="domain" description="Phosphoribosyltransferase" evidence="12">
    <location>
        <begin position="49"/>
        <end position="143"/>
    </location>
</feature>
<comment type="pathway">
    <text evidence="4">Purine metabolism; AMP biosynthesis via salvage pathway; AMP from adenine: step 1/1.</text>
</comment>
<evidence type="ECO:0000256" key="11">
    <source>
        <dbReference type="NCBIfam" id="TIGR01090"/>
    </source>
</evidence>
<dbReference type="GO" id="GO:0016208">
    <property type="term" value="F:AMP binding"/>
    <property type="evidence" value="ECO:0007669"/>
    <property type="project" value="TreeGrafter"/>
</dbReference>
<dbReference type="Pfam" id="PF00156">
    <property type="entry name" value="Pribosyltran"/>
    <property type="match status" value="1"/>
</dbReference>
<comment type="subcellular location">
    <subcellularLocation>
        <location evidence="3">Cytoplasm</location>
    </subcellularLocation>
</comment>
<evidence type="ECO:0000256" key="1">
    <source>
        <dbReference type="ARBA" id="ARBA00000868"/>
    </source>
</evidence>
<evidence type="ECO:0000256" key="3">
    <source>
        <dbReference type="ARBA" id="ARBA00004496"/>
    </source>
</evidence>
<reference evidence="13" key="1">
    <citation type="submission" date="2019-03" db="EMBL/GenBank/DDBJ databases">
        <title>Lake Tanganyika Metagenome-Assembled Genomes (MAGs).</title>
        <authorList>
            <person name="Tran P."/>
        </authorList>
    </citation>
    <scope>NUCLEOTIDE SEQUENCE</scope>
    <source>
        <strain evidence="13">M_DeepCast_400m_m2_100</strain>
    </source>
</reference>
<keyword evidence="8 13" id="KW-0328">Glycosyltransferase</keyword>
<dbReference type="GO" id="GO:0044209">
    <property type="term" value="P:AMP salvage"/>
    <property type="evidence" value="ECO:0007669"/>
    <property type="project" value="TreeGrafter"/>
</dbReference>
<dbReference type="GO" id="GO:0006166">
    <property type="term" value="P:purine ribonucleoside salvage"/>
    <property type="evidence" value="ECO:0007669"/>
    <property type="project" value="UniProtKB-UniRule"/>
</dbReference>
<name>A0A938BPA0_UNCEI</name>
<evidence type="ECO:0000256" key="4">
    <source>
        <dbReference type="ARBA" id="ARBA00004659"/>
    </source>
</evidence>